<dbReference type="FunFam" id="1.20.80.10:FF:000005">
    <property type="entry name" value="FERM, RhoGEF and pleckstrin domain-containing protein 1"/>
    <property type="match status" value="1"/>
</dbReference>
<dbReference type="EMBL" id="GEZM01096972">
    <property type="protein sequence ID" value="JAV54476.1"/>
    <property type="molecule type" value="Transcribed_RNA"/>
</dbReference>
<feature type="domain" description="FERM" evidence="10">
    <location>
        <begin position="52"/>
        <end position="335"/>
    </location>
</feature>
<feature type="region of interest" description="Disordered" evidence="7">
    <location>
        <begin position="466"/>
        <end position="507"/>
    </location>
</feature>
<dbReference type="InterPro" id="IPR014352">
    <property type="entry name" value="FERM/acyl-CoA-bd_prot_sf"/>
</dbReference>
<reference evidence="11" key="1">
    <citation type="journal article" date="2016" name="Sci. Rep.">
        <title>Molecular characterization of firefly nuptial gifts: a multi-omics approach sheds light on postcopulatory sexual selection.</title>
        <authorList>
            <person name="Al-Wathiqui N."/>
            <person name="Fallon T.R."/>
            <person name="South A."/>
            <person name="Weng J.K."/>
            <person name="Lewis S.M."/>
        </authorList>
    </citation>
    <scope>NUCLEOTIDE SEQUENCE</scope>
</reference>
<sequence>MDCNRDTSASTGQLSNISNTIVGMHHSHSTPAGVDGGARTPPATPKKGGKMLAIRVQMLDDSITIFQVQAKAVGRVLFEQVCKQLHLLEADYFGLEYQDLTGTKYWLDLQKPISRQLGLSLVDPLLHFCVKFYTPDPAQLEEEYTRYLFCLQVKRDLCHGLLQCNDNTAALMASYIVQAECGDYVSEDYPDHTYLSSYKFVPHQDPEMERRIMENHKKHAGQSPAEADLNLLETARRCELYGMKMHPAKDHENAPLNLAVAHMGIVVFQNYTKINTFSWAKIRKISFKRKRFLLKLHPEGYGYKDIVEFFFEGRNECKNFWKKCVENHGFFRCSSVKAPSRHKTRVLSRGSSFRYSGRTQKQIVEFVRDNYVKRQAFQRSASFRHSSTHSSATNMHTSTVGNSISAHPLLPLANSTLSVGVSKLSASLGSMDITAETPASPTTKSASLPHATVISWSSVPDKRPIIPYAQTTTSPSPPLTTQSVSSATSATMSPQHAQHEDQNLPGYNNSNLPVAVLAAVHRDDTEKGKVESNNKDETLISENNNSVYTTSTPNSKINGHATNFIYDRWKENDTKCHDFSEVTNLSKEQYLNSINANTPINKANITIIADIEGEVRKKSRFASDKSYYIAKEILLTEVTYKKDLDVINVWFRDEVAKEEAEECSMLLTLIAPLAQAHGLLVRDLEQRLQNWDGQGGPKSGSGRIADVLLTHLPPLLPIYEEYLDGHISVLERLDQAFKQNNHFEQLYRDFETQKVCYLPFTVFILKPLHRLLQYQNLLQRLLKHYGSTHPDRADCLTANDMLKELMHPVVVTLAHSENLATLCELQRDISGFDNIVQPDRKFIRHGCLLKHSRKGYQQRMFFLFSDILLYTSRSPVSLEFKVHGHMPLRGVLLEEPEGDLASYGFIIYGGNRALMVAANSQEEKDCWKEDMQNAIQQARDKTDTKITYLSLKSCSSSDEIVDQCGKDIGTQTTKPSTQRSNTTVHVCWHRNTSLSMEDQLIAMQNQLSGYLLRKFKSSNGWQKLWVVFTSFCLFFYKGCMDEFPLASLPLLGYSIGTPTTDDNIGKEFVFKLQYKNHVYFFRAESEYTYNRWMEVIGTATQCKHKTRHNVLNENSIEKSPDN</sequence>
<keyword evidence="5" id="KW-0965">Cell junction</keyword>
<dbReference type="SUPFAM" id="SSF48065">
    <property type="entry name" value="DBL homology domain (DH-domain)"/>
    <property type="match status" value="1"/>
</dbReference>
<dbReference type="PRINTS" id="PR00935">
    <property type="entry name" value="BAND41"/>
</dbReference>
<dbReference type="SMART" id="SM00325">
    <property type="entry name" value="RhoGEF"/>
    <property type="match status" value="1"/>
</dbReference>
<keyword evidence="4" id="KW-0677">Repeat</keyword>
<dbReference type="GO" id="GO:0008092">
    <property type="term" value="F:cytoskeletal protein binding"/>
    <property type="evidence" value="ECO:0007669"/>
    <property type="project" value="InterPro"/>
</dbReference>
<dbReference type="InterPro" id="IPR041788">
    <property type="entry name" value="FARP1/FARP2/FRMD7_FERM_C"/>
</dbReference>
<dbReference type="PROSITE" id="PS50003">
    <property type="entry name" value="PH_DOMAIN"/>
    <property type="match status" value="2"/>
</dbReference>
<dbReference type="FunFam" id="3.10.20.90:FF:000040">
    <property type="entry name" value="FERM, RhoGEF and pleckstrin domain-containing protein"/>
    <property type="match status" value="1"/>
</dbReference>
<dbReference type="AlphaFoldDB" id="A0A1Y1K547"/>
<dbReference type="InterPro" id="IPR029071">
    <property type="entry name" value="Ubiquitin-like_domsf"/>
</dbReference>
<evidence type="ECO:0000256" key="2">
    <source>
        <dbReference type="ARBA" id="ARBA00022025"/>
    </source>
</evidence>
<dbReference type="PANTHER" id="PTHR45858">
    <property type="entry name" value="FERM DOMAIN CONTAINING PROTEIN"/>
    <property type="match status" value="1"/>
</dbReference>
<dbReference type="Pfam" id="PF09379">
    <property type="entry name" value="FERM_N"/>
    <property type="match status" value="1"/>
</dbReference>
<dbReference type="InterPro" id="IPR019749">
    <property type="entry name" value="Band_41_domain"/>
</dbReference>
<dbReference type="SUPFAM" id="SSF50729">
    <property type="entry name" value="PH domain-like"/>
    <property type="match status" value="3"/>
</dbReference>
<name>A0A1Y1K547_PHOPY</name>
<evidence type="ECO:0000256" key="5">
    <source>
        <dbReference type="ARBA" id="ARBA00022949"/>
    </source>
</evidence>
<accession>A0A1Y1K547</accession>
<dbReference type="PROSITE" id="PS50057">
    <property type="entry name" value="FERM_3"/>
    <property type="match status" value="1"/>
</dbReference>
<dbReference type="SUPFAM" id="SSF54236">
    <property type="entry name" value="Ubiquitin-like"/>
    <property type="match status" value="1"/>
</dbReference>
<organism evidence="11">
    <name type="scientific">Photinus pyralis</name>
    <name type="common">Common eastern firefly</name>
    <name type="synonym">Lampyris pyralis</name>
    <dbReference type="NCBI Taxonomy" id="7054"/>
    <lineage>
        <taxon>Eukaryota</taxon>
        <taxon>Metazoa</taxon>
        <taxon>Ecdysozoa</taxon>
        <taxon>Arthropoda</taxon>
        <taxon>Hexapoda</taxon>
        <taxon>Insecta</taxon>
        <taxon>Pterygota</taxon>
        <taxon>Neoptera</taxon>
        <taxon>Endopterygota</taxon>
        <taxon>Coleoptera</taxon>
        <taxon>Polyphaga</taxon>
        <taxon>Elateriformia</taxon>
        <taxon>Elateroidea</taxon>
        <taxon>Lampyridae</taxon>
        <taxon>Lampyrinae</taxon>
        <taxon>Photinus</taxon>
    </lineage>
</organism>
<dbReference type="Gene3D" id="2.30.29.30">
    <property type="entry name" value="Pleckstrin-homology domain (PH domain)/Phosphotyrosine-binding domain (PTB)"/>
    <property type="match status" value="3"/>
</dbReference>
<feature type="region of interest" description="Disordered" evidence="7">
    <location>
        <begin position="25"/>
        <end position="48"/>
    </location>
</feature>
<dbReference type="PANTHER" id="PTHR45858:SF5">
    <property type="entry name" value="MOESIN_EZRIN_RADIXIN HOMOLOG 1"/>
    <property type="match status" value="1"/>
</dbReference>
<feature type="domain" description="PH" evidence="8">
    <location>
        <begin position="1004"/>
        <end position="1101"/>
    </location>
</feature>
<dbReference type="CDD" id="cd13235">
    <property type="entry name" value="PH2_FARP1-like"/>
    <property type="match status" value="1"/>
</dbReference>
<dbReference type="InterPro" id="IPR000798">
    <property type="entry name" value="Ez/rad/moesin-like"/>
</dbReference>
<dbReference type="PROSITE" id="PS50010">
    <property type="entry name" value="DH_2"/>
    <property type="match status" value="1"/>
</dbReference>
<comment type="subcellular location">
    <subcellularLocation>
        <location evidence="1">Cell junction</location>
        <location evidence="1">Adherens junction</location>
    </subcellularLocation>
    <subcellularLocation>
        <location evidence="6">Cell projection</location>
        <location evidence="6">Rhabdomere</location>
    </subcellularLocation>
</comment>
<evidence type="ECO:0000256" key="4">
    <source>
        <dbReference type="ARBA" id="ARBA00022737"/>
    </source>
</evidence>
<evidence type="ECO:0000259" key="10">
    <source>
        <dbReference type="PROSITE" id="PS50057"/>
    </source>
</evidence>
<dbReference type="InterPro" id="IPR001849">
    <property type="entry name" value="PH_domain"/>
</dbReference>
<keyword evidence="3" id="KW-0344">Guanine-nucleotide releasing factor</keyword>
<dbReference type="Pfam" id="PF00621">
    <property type="entry name" value="RhoGEF"/>
    <property type="match status" value="1"/>
</dbReference>
<dbReference type="InterPro" id="IPR014847">
    <property type="entry name" value="FA"/>
</dbReference>
<dbReference type="SMART" id="SM00295">
    <property type="entry name" value="B41"/>
    <property type="match status" value="1"/>
</dbReference>
<dbReference type="InterPro" id="IPR019747">
    <property type="entry name" value="FERM_CS"/>
</dbReference>
<dbReference type="InterPro" id="IPR035899">
    <property type="entry name" value="DBL_dom_sf"/>
</dbReference>
<dbReference type="FunFam" id="2.30.29.30:FF:000046">
    <property type="entry name" value="FERM, RhoGEF and pleckstrin domain-containing protein 1"/>
    <property type="match status" value="1"/>
</dbReference>
<dbReference type="GO" id="GO:0005085">
    <property type="term" value="F:guanyl-nucleotide exchange factor activity"/>
    <property type="evidence" value="ECO:0007669"/>
    <property type="project" value="UniProtKB-KW"/>
</dbReference>
<dbReference type="GO" id="GO:0009887">
    <property type="term" value="P:animal organ morphogenesis"/>
    <property type="evidence" value="ECO:0007669"/>
    <property type="project" value="UniProtKB-ARBA"/>
</dbReference>
<dbReference type="GO" id="GO:0030182">
    <property type="term" value="P:neuron differentiation"/>
    <property type="evidence" value="ECO:0007669"/>
    <property type="project" value="UniProtKB-ARBA"/>
</dbReference>
<evidence type="ECO:0000256" key="3">
    <source>
        <dbReference type="ARBA" id="ARBA00022658"/>
    </source>
</evidence>
<dbReference type="InterPro" id="IPR019748">
    <property type="entry name" value="FERM_central"/>
</dbReference>
<dbReference type="SMART" id="SM01195">
    <property type="entry name" value="FA"/>
    <property type="match status" value="1"/>
</dbReference>
<dbReference type="CDD" id="cd01220">
    <property type="entry name" value="PH1_FARP1-like"/>
    <property type="match status" value="1"/>
</dbReference>
<feature type="domain" description="DH" evidence="9">
    <location>
        <begin position="625"/>
        <end position="812"/>
    </location>
</feature>
<feature type="compositionally biased region" description="Low complexity" evidence="7">
    <location>
        <begin position="471"/>
        <end position="493"/>
    </location>
</feature>
<dbReference type="Gene3D" id="1.20.80.10">
    <property type="match status" value="1"/>
</dbReference>
<dbReference type="Gene3D" id="3.10.20.90">
    <property type="entry name" value="Phosphatidylinositol 3-kinase Catalytic Subunit, Chain A, domain 1"/>
    <property type="match status" value="1"/>
</dbReference>
<dbReference type="FunFam" id="2.30.29.30:FF:000002">
    <property type="entry name" value="Band 4.1-like protein 5 isoform 1"/>
    <property type="match status" value="1"/>
</dbReference>
<dbReference type="Pfam" id="PF08736">
    <property type="entry name" value="FA"/>
    <property type="match status" value="1"/>
</dbReference>
<dbReference type="Pfam" id="PF00169">
    <property type="entry name" value="PH"/>
    <property type="match status" value="2"/>
</dbReference>
<evidence type="ECO:0000259" key="8">
    <source>
        <dbReference type="PROSITE" id="PS50003"/>
    </source>
</evidence>
<dbReference type="InterPro" id="IPR035963">
    <property type="entry name" value="FERM_2"/>
</dbReference>
<dbReference type="InterPro" id="IPR018980">
    <property type="entry name" value="FERM_PH-like_C"/>
</dbReference>
<dbReference type="CDD" id="cd17098">
    <property type="entry name" value="FERM_F1_FARP1_like"/>
    <property type="match status" value="1"/>
</dbReference>
<dbReference type="InterPro" id="IPR018979">
    <property type="entry name" value="FERM_N"/>
</dbReference>
<dbReference type="PROSITE" id="PS00660">
    <property type="entry name" value="FERM_1"/>
    <property type="match status" value="1"/>
</dbReference>
<protein>
    <recommendedName>
        <fullName evidence="2">Moesin/ezrin/radixin homolog 1</fullName>
    </recommendedName>
</protein>
<dbReference type="InterPro" id="IPR051835">
    <property type="entry name" value="RAC1-GEF"/>
</dbReference>
<dbReference type="CDD" id="cd14473">
    <property type="entry name" value="FERM_B-lobe"/>
    <property type="match status" value="1"/>
</dbReference>
<dbReference type="Pfam" id="PF09380">
    <property type="entry name" value="FERM_C"/>
    <property type="match status" value="1"/>
</dbReference>
<dbReference type="Gene3D" id="1.20.900.10">
    <property type="entry name" value="Dbl homology (DH) domain"/>
    <property type="match status" value="1"/>
</dbReference>
<dbReference type="InterPro" id="IPR000219">
    <property type="entry name" value="DH_dom"/>
</dbReference>
<dbReference type="GO" id="GO:0005912">
    <property type="term" value="C:adherens junction"/>
    <property type="evidence" value="ECO:0007669"/>
    <property type="project" value="UniProtKB-SubCell"/>
</dbReference>
<feature type="domain" description="PH" evidence="8">
    <location>
        <begin position="841"/>
        <end position="936"/>
    </location>
</feature>
<evidence type="ECO:0000256" key="7">
    <source>
        <dbReference type="SAM" id="MobiDB-lite"/>
    </source>
</evidence>
<dbReference type="PRINTS" id="PR00661">
    <property type="entry name" value="ERMFAMILY"/>
</dbReference>
<proteinExistence type="predicted"/>
<dbReference type="CDD" id="cd00160">
    <property type="entry name" value="RhoGEF"/>
    <property type="match status" value="1"/>
</dbReference>
<dbReference type="InterPro" id="IPR011993">
    <property type="entry name" value="PH-like_dom_sf"/>
</dbReference>
<dbReference type="GO" id="GO:0016028">
    <property type="term" value="C:rhabdomere"/>
    <property type="evidence" value="ECO:0007669"/>
    <property type="project" value="UniProtKB-SubCell"/>
</dbReference>
<evidence type="ECO:0000256" key="6">
    <source>
        <dbReference type="ARBA" id="ARBA00043944"/>
    </source>
</evidence>
<dbReference type="GO" id="GO:0071944">
    <property type="term" value="C:cell periphery"/>
    <property type="evidence" value="ECO:0007669"/>
    <property type="project" value="UniProtKB-ARBA"/>
</dbReference>
<dbReference type="CDD" id="cd13193">
    <property type="entry name" value="FERM_C_FARP1-like"/>
    <property type="match status" value="1"/>
</dbReference>
<dbReference type="Pfam" id="PF00373">
    <property type="entry name" value="FERM_M"/>
    <property type="match status" value="1"/>
</dbReference>
<dbReference type="SUPFAM" id="SSF47031">
    <property type="entry name" value="Second domain of FERM"/>
    <property type="match status" value="1"/>
</dbReference>
<evidence type="ECO:0000313" key="11">
    <source>
        <dbReference type="EMBL" id="JAV54476.1"/>
    </source>
</evidence>
<evidence type="ECO:0000259" key="9">
    <source>
        <dbReference type="PROSITE" id="PS50010"/>
    </source>
</evidence>
<evidence type="ECO:0000256" key="1">
    <source>
        <dbReference type="ARBA" id="ARBA00004536"/>
    </source>
</evidence>
<dbReference type="SMART" id="SM01196">
    <property type="entry name" value="FERM_C"/>
    <property type="match status" value="1"/>
</dbReference>
<dbReference type="SMART" id="SM00233">
    <property type="entry name" value="PH"/>
    <property type="match status" value="2"/>
</dbReference>
<dbReference type="InterPro" id="IPR000299">
    <property type="entry name" value="FERM_domain"/>
</dbReference>